<proteinExistence type="predicted"/>
<organism evidence="1 2">
    <name type="scientific">Roseburia intestinalis</name>
    <dbReference type="NCBI Taxonomy" id="166486"/>
    <lineage>
        <taxon>Bacteria</taxon>
        <taxon>Bacillati</taxon>
        <taxon>Bacillota</taxon>
        <taxon>Clostridia</taxon>
        <taxon>Lachnospirales</taxon>
        <taxon>Lachnospiraceae</taxon>
        <taxon>Roseburia</taxon>
    </lineage>
</organism>
<accession>A0A6L6XKS5</accession>
<dbReference type="Proteomes" id="UP000479531">
    <property type="component" value="Unassembled WGS sequence"/>
</dbReference>
<comment type="caution">
    <text evidence="1">The sequence shown here is derived from an EMBL/GenBank/DDBJ whole genome shotgun (WGS) entry which is preliminary data.</text>
</comment>
<dbReference type="AlphaFoldDB" id="A0A6L6XKS5"/>
<evidence type="ECO:0000313" key="1">
    <source>
        <dbReference type="EMBL" id="MVQ47146.1"/>
    </source>
</evidence>
<name>A0A6L6XKS5_9FIRM</name>
<gene>
    <name evidence="1" type="ORF">GCK47_16005</name>
</gene>
<reference evidence="1 2" key="1">
    <citation type="submission" date="2019-10" db="EMBL/GenBank/DDBJ databases">
        <title>Roseburia spp. ameliorate alcoholic fatty liver via restoration of gut barrier function.</title>
        <authorList>
            <person name="Seo B."/>
            <person name="Ko G."/>
        </authorList>
    </citation>
    <scope>NUCLEOTIDE SEQUENCE [LARGE SCALE GENOMIC DNA]</scope>
    <source>
        <strain evidence="1 2">SNUG30017</strain>
    </source>
</reference>
<dbReference type="RefSeq" id="WP_157350981.1">
    <property type="nucleotide sequence ID" value="NZ_WGGT01000024.1"/>
</dbReference>
<evidence type="ECO:0000313" key="2">
    <source>
        <dbReference type="Proteomes" id="UP000479531"/>
    </source>
</evidence>
<protein>
    <submittedName>
        <fullName evidence="1">Uncharacterized protein</fullName>
    </submittedName>
</protein>
<dbReference type="EMBL" id="WGGT01000024">
    <property type="protein sequence ID" value="MVQ47146.1"/>
    <property type="molecule type" value="Genomic_DNA"/>
</dbReference>
<sequence>MDLKKLIEEVMDALAENGSDTYLQFKLMIKADAAERGGKEVILLWDKLFAEADSKRPLLLEMK</sequence>